<dbReference type="OrthoDB" id="9087780at2"/>
<evidence type="ECO:0000256" key="1">
    <source>
        <dbReference type="SAM" id="Phobius"/>
    </source>
</evidence>
<proteinExistence type="predicted"/>
<comment type="caution">
    <text evidence="2">The sequence shown here is derived from an EMBL/GenBank/DDBJ whole genome shotgun (WGS) entry which is preliminary data.</text>
</comment>
<keyword evidence="1" id="KW-1133">Transmembrane helix</keyword>
<organism evidence="2 3">
    <name type="scientific">Trinickia terrae</name>
    <dbReference type="NCBI Taxonomy" id="2571161"/>
    <lineage>
        <taxon>Bacteria</taxon>
        <taxon>Pseudomonadati</taxon>
        <taxon>Pseudomonadota</taxon>
        <taxon>Betaproteobacteria</taxon>
        <taxon>Burkholderiales</taxon>
        <taxon>Burkholderiaceae</taxon>
        <taxon>Trinickia</taxon>
    </lineage>
</organism>
<feature type="transmembrane region" description="Helical" evidence="1">
    <location>
        <begin position="14"/>
        <end position="32"/>
    </location>
</feature>
<dbReference type="AlphaFoldDB" id="A0A4U1I3T3"/>
<keyword evidence="1" id="KW-0472">Membrane</keyword>
<accession>A0A4U1I3T3</accession>
<evidence type="ECO:0000313" key="3">
    <source>
        <dbReference type="Proteomes" id="UP000305539"/>
    </source>
</evidence>
<sequence length="100" mass="11856">MMAYLPLLVLPKPWVVFAAYIYGIFLKSSLIADRRLERRMRAFRLPERMQAFLPSFGPIRQHFAIKQHRLHALLYRQQLDALFAARRRLTEVTQNPSPSF</sequence>
<gene>
    <name evidence="2" type="ORF">FAZ69_16715</name>
</gene>
<dbReference type="EMBL" id="SWJE01000008">
    <property type="protein sequence ID" value="TKC87907.1"/>
    <property type="molecule type" value="Genomic_DNA"/>
</dbReference>
<dbReference type="Proteomes" id="UP000305539">
    <property type="component" value="Unassembled WGS sequence"/>
</dbReference>
<keyword evidence="3" id="KW-1185">Reference proteome</keyword>
<name>A0A4U1I3T3_9BURK</name>
<protein>
    <submittedName>
        <fullName evidence="2">Uncharacterized protein</fullName>
    </submittedName>
</protein>
<evidence type="ECO:0000313" key="2">
    <source>
        <dbReference type="EMBL" id="TKC87907.1"/>
    </source>
</evidence>
<keyword evidence="1" id="KW-0812">Transmembrane</keyword>
<reference evidence="2 3" key="1">
    <citation type="submission" date="2019-04" db="EMBL/GenBank/DDBJ databases">
        <title>Trinickia sp. 7GSK02, isolated from subtropical forest soil.</title>
        <authorList>
            <person name="Gao Z.-H."/>
            <person name="Qiu L.-H."/>
        </authorList>
    </citation>
    <scope>NUCLEOTIDE SEQUENCE [LARGE SCALE GENOMIC DNA]</scope>
    <source>
        <strain evidence="2 3">7GSK02</strain>
    </source>
</reference>